<dbReference type="Proteomes" id="UP000240776">
    <property type="component" value="Segment"/>
</dbReference>
<keyword evidence="3" id="KW-1185">Reference proteome</keyword>
<accession>A0A2N9QQS4</accession>
<keyword evidence="1" id="KW-0472">Membrane</keyword>
<evidence type="ECO:0000313" key="2">
    <source>
        <dbReference type="EMBL" id="ASD50332.1"/>
    </source>
</evidence>
<reference evidence="2 3" key="1">
    <citation type="submission" date="2017-04" db="EMBL/GenBank/DDBJ databases">
        <title>Complete genome sequence of Shigella bacteriophage SSP1.</title>
        <authorList>
            <person name="Kim M."/>
            <person name="Ryu S."/>
            <person name="Kim M."/>
        </authorList>
    </citation>
    <scope>NUCLEOTIDE SEQUENCE [LARGE SCALE GENOMIC DNA]</scope>
</reference>
<organism evidence="2 3">
    <name type="scientific">Shigella phage SSP1</name>
    <dbReference type="NCBI Taxonomy" id="1983588"/>
    <lineage>
        <taxon>Viruses</taxon>
        <taxon>Duplodnaviria</taxon>
        <taxon>Heunggongvirae</taxon>
        <taxon>Uroviricota</taxon>
        <taxon>Caudoviricetes</taxon>
        <taxon>Demerecviridae</taxon>
        <taxon>Markadamsvirinae</taxon>
        <taxon>Tequintavirus</taxon>
        <taxon>Tequintavirus SSP1</taxon>
    </lineage>
</organism>
<dbReference type="EMBL" id="KY963424">
    <property type="protein sequence ID" value="ASD50332.1"/>
    <property type="molecule type" value="Genomic_DNA"/>
</dbReference>
<gene>
    <name evidence="2" type="ORF">SSP1_161</name>
</gene>
<sequence>MKLKDYYIGWFVGLVVGFSLGYNMYQLIN</sequence>
<keyword evidence="1" id="KW-1133">Transmembrane helix</keyword>
<proteinExistence type="predicted"/>
<evidence type="ECO:0000313" key="3">
    <source>
        <dbReference type="Proteomes" id="UP000240776"/>
    </source>
</evidence>
<protein>
    <submittedName>
        <fullName evidence="2">Uncharacterized protein</fullName>
    </submittedName>
</protein>
<feature type="transmembrane region" description="Helical" evidence="1">
    <location>
        <begin position="6"/>
        <end position="25"/>
    </location>
</feature>
<keyword evidence="1" id="KW-0812">Transmembrane</keyword>
<name>A0A2N9QQS4_9CAUD</name>
<evidence type="ECO:0000256" key="1">
    <source>
        <dbReference type="SAM" id="Phobius"/>
    </source>
</evidence>